<dbReference type="EMBL" id="BARV01018479">
    <property type="protein sequence ID" value="GAI20226.1"/>
    <property type="molecule type" value="Genomic_DNA"/>
</dbReference>
<reference evidence="1" key="1">
    <citation type="journal article" date="2014" name="Front. Microbiol.">
        <title>High frequency of phylogenetically diverse reductive dehalogenase-homologous genes in deep subseafloor sedimentary metagenomes.</title>
        <authorList>
            <person name="Kawai M."/>
            <person name="Futagami T."/>
            <person name="Toyoda A."/>
            <person name="Takaki Y."/>
            <person name="Nishi S."/>
            <person name="Hori S."/>
            <person name="Arai W."/>
            <person name="Tsubouchi T."/>
            <person name="Morono Y."/>
            <person name="Uchiyama I."/>
            <person name="Ito T."/>
            <person name="Fujiyama A."/>
            <person name="Inagaki F."/>
            <person name="Takami H."/>
        </authorList>
    </citation>
    <scope>NUCLEOTIDE SEQUENCE</scope>
    <source>
        <strain evidence="1">Expedition CK06-06</strain>
    </source>
</reference>
<proteinExistence type="predicted"/>
<comment type="caution">
    <text evidence="1">The sequence shown here is derived from an EMBL/GenBank/DDBJ whole genome shotgun (WGS) entry which is preliminary data.</text>
</comment>
<protein>
    <recommendedName>
        <fullName evidence="2">Type II toxin-antitoxin system RelE/ParE family toxin</fullName>
    </recommendedName>
</protein>
<name>X1MQA5_9ZZZZ</name>
<organism evidence="1">
    <name type="scientific">marine sediment metagenome</name>
    <dbReference type="NCBI Taxonomy" id="412755"/>
    <lineage>
        <taxon>unclassified sequences</taxon>
        <taxon>metagenomes</taxon>
        <taxon>ecological metagenomes</taxon>
    </lineage>
</organism>
<dbReference type="Pfam" id="PF05973">
    <property type="entry name" value="Gp49"/>
    <property type="match status" value="1"/>
</dbReference>
<accession>X1MQA5</accession>
<dbReference type="InterPro" id="IPR009241">
    <property type="entry name" value="HigB-like"/>
</dbReference>
<gene>
    <name evidence="1" type="ORF">S06H3_31244</name>
</gene>
<evidence type="ECO:0008006" key="2">
    <source>
        <dbReference type="Google" id="ProtNLM"/>
    </source>
</evidence>
<sequence length="131" mass="15554">MEEKFIRDIFYYKNYYPDFFTTLKPEVQRKFNWTLKLIATINRVPIKFFKHLKGTTGIYEIRVEVGSDIYRVFSFFDKGQLVVLVNGFQKKSQKTPKNEIELAEKLKKQYFHSPALHLADVCARNVHRGIS</sequence>
<dbReference type="AlphaFoldDB" id="X1MQA5"/>
<evidence type="ECO:0000313" key="1">
    <source>
        <dbReference type="EMBL" id="GAI20226.1"/>
    </source>
</evidence>